<name>A0A9D2DSF9_9FIRM</name>
<dbReference type="AlphaFoldDB" id="A0A9D2DSF9"/>
<dbReference type="EMBL" id="DXBU01000071">
    <property type="protein sequence ID" value="HIZ22180.1"/>
    <property type="molecule type" value="Genomic_DNA"/>
</dbReference>
<reference evidence="2" key="1">
    <citation type="journal article" date="2021" name="PeerJ">
        <title>Extensive microbial diversity within the chicken gut microbiome revealed by metagenomics and culture.</title>
        <authorList>
            <person name="Gilroy R."/>
            <person name="Ravi A."/>
            <person name="Getino M."/>
            <person name="Pursley I."/>
            <person name="Horton D.L."/>
            <person name="Alikhan N.F."/>
            <person name="Baker D."/>
            <person name="Gharbi K."/>
            <person name="Hall N."/>
            <person name="Watson M."/>
            <person name="Adriaenssens E.M."/>
            <person name="Foster-Nyarko E."/>
            <person name="Jarju S."/>
            <person name="Secka A."/>
            <person name="Antonio M."/>
            <person name="Oren A."/>
            <person name="Chaudhuri R.R."/>
            <person name="La Ragione R."/>
            <person name="Hildebrand F."/>
            <person name="Pallen M.J."/>
        </authorList>
    </citation>
    <scope>NUCLEOTIDE SEQUENCE</scope>
    <source>
        <strain evidence="2">14324</strain>
    </source>
</reference>
<dbReference type="Proteomes" id="UP000824041">
    <property type="component" value="Unassembled WGS sequence"/>
</dbReference>
<evidence type="ECO:0000313" key="2">
    <source>
        <dbReference type="EMBL" id="HIZ22180.1"/>
    </source>
</evidence>
<protein>
    <submittedName>
        <fullName evidence="2">Uncharacterized protein</fullName>
    </submittedName>
</protein>
<reference evidence="2" key="2">
    <citation type="submission" date="2021-04" db="EMBL/GenBank/DDBJ databases">
        <authorList>
            <person name="Gilroy R."/>
        </authorList>
    </citation>
    <scope>NUCLEOTIDE SEQUENCE</scope>
    <source>
        <strain evidence="2">14324</strain>
    </source>
</reference>
<organism evidence="2 3">
    <name type="scientific">Candidatus Blautia faecigallinarum</name>
    <dbReference type="NCBI Taxonomy" id="2838488"/>
    <lineage>
        <taxon>Bacteria</taxon>
        <taxon>Bacillati</taxon>
        <taxon>Bacillota</taxon>
        <taxon>Clostridia</taxon>
        <taxon>Lachnospirales</taxon>
        <taxon>Lachnospiraceae</taxon>
        <taxon>Blautia</taxon>
    </lineage>
</organism>
<sequence>MMEDLKKKIEELIRGYERQQRRAAAKEADYQSREEQLSSHGHWSLGYHGARADLYADVIDDLRQCLEEAEEK</sequence>
<gene>
    <name evidence="2" type="ORF">IAA21_05205</name>
</gene>
<keyword evidence="1" id="KW-0175">Coiled coil</keyword>
<evidence type="ECO:0000313" key="3">
    <source>
        <dbReference type="Proteomes" id="UP000824041"/>
    </source>
</evidence>
<accession>A0A9D2DSF9</accession>
<evidence type="ECO:0000256" key="1">
    <source>
        <dbReference type="SAM" id="Coils"/>
    </source>
</evidence>
<comment type="caution">
    <text evidence="2">The sequence shown here is derived from an EMBL/GenBank/DDBJ whole genome shotgun (WGS) entry which is preliminary data.</text>
</comment>
<feature type="coiled-coil region" evidence="1">
    <location>
        <begin position="2"/>
        <end position="72"/>
    </location>
</feature>
<proteinExistence type="predicted"/>